<sequence length="662" mass="74563">MKKCFSDSDTKKKRAETALAQRAQVIGETCTTYIEEVLKLCKTIDSRMSEEDKVGHLLKGIAEDVYNFLIGKDNLNTVSDVIRHCRTFEALKTRRITPKFGRLANVTTVASVDASPQTDLSATIRQIVREELLRHEEQTRYAVPRCASVAFRDAVCASPPATWQHSVNAADCNSYRHDPHYGQTEQRHYDSIDRRFDQHPRDVRPRRPSTAYDIQGEGMSYSQPVAAVEYFNQRPEVRPLPVCYNCGTPGHIARYCNRRRAFSNGQSGSFMQHGGRAMDTNRPGNTTFEGYFREERSRHFPLDSYSGEQERYRNRYRSPASERPAVEDAAYSAMRAPALNNVALTATVVGGAVGVAAYIWLRRKATDASDFVPVGHVASITIHPIKSIGGVDVPYADCTVAGPVYKGLKDRQMLVIKGDSFVSMREEPRLGMIRVAFDEDKLTLTLTVDGYPSLTVDACDPEEQRKPTFTVKVRTFSYKAIEVSEEATNWFKNYLTHDDARLVRIILDKATVIRGKNGAAPVAFQDESSFNVLSKASLDGLLSKLPADSNIQRRNFRPTLFIDGCEAHSEDHWRRYRISGAEMAFLDRTTRCILTTVDQDKGIRTDKEPLVTLRQYRIDRSEEGVKKYKLQPLFGIGSFHVRDGRIAVGDEVHAILSPNPLL</sequence>
<feature type="domain" description="CCHC-type" evidence="3">
    <location>
        <begin position="243"/>
        <end position="256"/>
    </location>
</feature>
<dbReference type="SUPFAM" id="SSF141673">
    <property type="entry name" value="MOSC N-terminal domain-like"/>
    <property type="match status" value="1"/>
</dbReference>
<evidence type="ECO:0000256" key="2">
    <source>
        <dbReference type="SAM" id="Phobius"/>
    </source>
</evidence>
<keyword evidence="1" id="KW-0479">Metal-binding</keyword>
<dbReference type="EMBL" id="JABSTU010000004">
    <property type="protein sequence ID" value="KAH8034617.1"/>
    <property type="molecule type" value="Genomic_DNA"/>
</dbReference>
<dbReference type="GO" id="GO:0030151">
    <property type="term" value="F:molybdenum ion binding"/>
    <property type="evidence" value="ECO:0007669"/>
    <property type="project" value="InterPro"/>
</dbReference>
<dbReference type="Proteomes" id="UP000821866">
    <property type="component" value="Chromosome 2"/>
</dbReference>
<reference evidence="5" key="1">
    <citation type="journal article" date="2020" name="Cell">
        <title>Large-Scale Comparative Analyses of Tick Genomes Elucidate Their Genetic Diversity and Vector Capacities.</title>
        <authorList>
            <consortium name="Tick Genome and Microbiome Consortium (TIGMIC)"/>
            <person name="Jia N."/>
            <person name="Wang J."/>
            <person name="Shi W."/>
            <person name="Du L."/>
            <person name="Sun Y."/>
            <person name="Zhan W."/>
            <person name="Jiang J.F."/>
            <person name="Wang Q."/>
            <person name="Zhang B."/>
            <person name="Ji P."/>
            <person name="Bell-Sakyi L."/>
            <person name="Cui X.M."/>
            <person name="Yuan T.T."/>
            <person name="Jiang B.G."/>
            <person name="Yang W.F."/>
            <person name="Lam T.T."/>
            <person name="Chang Q.C."/>
            <person name="Ding S.J."/>
            <person name="Wang X.J."/>
            <person name="Zhu J.G."/>
            <person name="Ruan X.D."/>
            <person name="Zhao L."/>
            <person name="Wei J.T."/>
            <person name="Ye R.Z."/>
            <person name="Que T.C."/>
            <person name="Du C.H."/>
            <person name="Zhou Y.H."/>
            <person name="Cheng J.X."/>
            <person name="Dai P.F."/>
            <person name="Guo W.B."/>
            <person name="Han X.H."/>
            <person name="Huang E.J."/>
            <person name="Li L.F."/>
            <person name="Wei W."/>
            <person name="Gao Y.C."/>
            <person name="Liu J.Z."/>
            <person name="Shao H.Z."/>
            <person name="Wang X."/>
            <person name="Wang C.C."/>
            <person name="Yang T.C."/>
            <person name="Huo Q.B."/>
            <person name="Li W."/>
            <person name="Chen H.Y."/>
            <person name="Chen S.E."/>
            <person name="Zhou L.G."/>
            <person name="Ni X.B."/>
            <person name="Tian J.H."/>
            <person name="Sheng Y."/>
            <person name="Liu T."/>
            <person name="Pan Y.S."/>
            <person name="Xia L.Y."/>
            <person name="Li J."/>
            <person name="Zhao F."/>
            <person name="Cao W.C."/>
        </authorList>
    </citation>
    <scope>NUCLEOTIDE SEQUENCE</scope>
    <source>
        <strain evidence="5">Rmic-2018</strain>
    </source>
</reference>
<dbReference type="GO" id="GO:0003824">
    <property type="term" value="F:catalytic activity"/>
    <property type="evidence" value="ECO:0007669"/>
    <property type="project" value="InterPro"/>
</dbReference>
<keyword evidence="2" id="KW-0472">Membrane</keyword>
<dbReference type="VEuPathDB" id="VectorBase:LOC119161121"/>
<dbReference type="Pfam" id="PF03476">
    <property type="entry name" value="MOSC_N"/>
    <property type="match status" value="1"/>
</dbReference>
<organism evidence="5 6">
    <name type="scientific">Rhipicephalus microplus</name>
    <name type="common">Cattle tick</name>
    <name type="synonym">Boophilus microplus</name>
    <dbReference type="NCBI Taxonomy" id="6941"/>
    <lineage>
        <taxon>Eukaryota</taxon>
        <taxon>Metazoa</taxon>
        <taxon>Ecdysozoa</taxon>
        <taxon>Arthropoda</taxon>
        <taxon>Chelicerata</taxon>
        <taxon>Arachnida</taxon>
        <taxon>Acari</taxon>
        <taxon>Parasitiformes</taxon>
        <taxon>Ixodida</taxon>
        <taxon>Ixodoidea</taxon>
        <taxon>Ixodidae</taxon>
        <taxon>Rhipicephalinae</taxon>
        <taxon>Rhipicephalus</taxon>
        <taxon>Boophilus</taxon>
    </lineage>
</organism>
<proteinExistence type="predicted"/>
<dbReference type="PROSITE" id="PS51340">
    <property type="entry name" value="MOSC"/>
    <property type="match status" value="1"/>
</dbReference>
<evidence type="ECO:0000259" key="4">
    <source>
        <dbReference type="PROSITE" id="PS51340"/>
    </source>
</evidence>
<dbReference type="Pfam" id="PF00098">
    <property type="entry name" value="zf-CCHC"/>
    <property type="match status" value="1"/>
</dbReference>
<name>A0A9J6EJF1_RHIMP</name>
<dbReference type="SMART" id="SM00343">
    <property type="entry name" value="ZnF_C2HC"/>
    <property type="match status" value="1"/>
</dbReference>
<comment type="caution">
    <text evidence="5">The sequence shown here is derived from an EMBL/GenBank/DDBJ whole genome shotgun (WGS) entry which is preliminary data.</text>
</comment>
<dbReference type="Pfam" id="PF03473">
    <property type="entry name" value="MOSC"/>
    <property type="match status" value="1"/>
</dbReference>
<gene>
    <name evidence="5" type="ORF">HPB51_026144</name>
</gene>
<keyword evidence="1" id="KW-0862">Zinc</keyword>
<feature type="domain" description="MOSC" evidence="4">
    <location>
        <begin position="500"/>
        <end position="655"/>
    </location>
</feature>
<dbReference type="InterPro" id="IPR005303">
    <property type="entry name" value="MOCOS_middle"/>
</dbReference>
<evidence type="ECO:0000313" key="6">
    <source>
        <dbReference type="Proteomes" id="UP000821866"/>
    </source>
</evidence>
<dbReference type="InterPro" id="IPR005302">
    <property type="entry name" value="MoCF_Sase_C"/>
</dbReference>
<dbReference type="GO" id="GO:0003676">
    <property type="term" value="F:nucleic acid binding"/>
    <property type="evidence" value="ECO:0007669"/>
    <property type="project" value="InterPro"/>
</dbReference>
<protein>
    <submittedName>
        <fullName evidence="5">Uncharacterized protein</fullName>
    </submittedName>
</protein>
<dbReference type="SUPFAM" id="SSF50800">
    <property type="entry name" value="PK beta-barrel domain-like"/>
    <property type="match status" value="1"/>
</dbReference>
<dbReference type="GO" id="GO:0030170">
    <property type="term" value="F:pyridoxal phosphate binding"/>
    <property type="evidence" value="ECO:0007669"/>
    <property type="project" value="InterPro"/>
</dbReference>
<dbReference type="VEuPathDB" id="VectorBase:LOC119164800"/>
<accession>A0A9J6EJF1</accession>
<dbReference type="Gene3D" id="4.10.60.10">
    <property type="entry name" value="Zinc finger, CCHC-type"/>
    <property type="match status" value="1"/>
</dbReference>
<dbReference type="AlphaFoldDB" id="A0A9J6EJF1"/>
<dbReference type="PANTHER" id="PTHR14237:SF19">
    <property type="entry name" value="MITOCHONDRIAL AMIDOXIME REDUCING COMPONENT 1"/>
    <property type="match status" value="1"/>
</dbReference>
<dbReference type="GO" id="GO:0008270">
    <property type="term" value="F:zinc ion binding"/>
    <property type="evidence" value="ECO:0007669"/>
    <property type="project" value="UniProtKB-KW"/>
</dbReference>
<keyword evidence="2" id="KW-0812">Transmembrane</keyword>
<keyword evidence="2" id="KW-1133">Transmembrane helix</keyword>
<keyword evidence="6" id="KW-1185">Reference proteome</keyword>
<evidence type="ECO:0000256" key="1">
    <source>
        <dbReference type="PROSITE-ProRule" id="PRU00047"/>
    </source>
</evidence>
<dbReference type="SUPFAM" id="SSF57756">
    <property type="entry name" value="Retrovirus zinc finger-like domains"/>
    <property type="match status" value="1"/>
</dbReference>
<feature type="transmembrane region" description="Helical" evidence="2">
    <location>
        <begin position="342"/>
        <end position="361"/>
    </location>
</feature>
<dbReference type="PROSITE" id="PS50158">
    <property type="entry name" value="ZF_CCHC"/>
    <property type="match status" value="1"/>
</dbReference>
<dbReference type="InterPro" id="IPR036875">
    <property type="entry name" value="Znf_CCHC_sf"/>
</dbReference>
<dbReference type="InterPro" id="IPR001878">
    <property type="entry name" value="Znf_CCHC"/>
</dbReference>
<evidence type="ECO:0000313" key="5">
    <source>
        <dbReference type="EMBL" id="KAH8034617.1"/>
    </source>
</evidence>
<evidence type="ECO:0000259" key="3">
    <source>
        <dbReference type="PROSITE" id="PS50158"/>
    </source>
</evidence>
<dbReference type="InterPro" id="IPR011037">
    <property type="entry name" value="Pyrv_Knase-like_insert_dom_sf"/>
</dbReference>
<keyword evidence="1" id="KW-0863">Zinc-finger</keyword>
<reference evidence="5" key="2">
    <citation type="submission" date="2021-09" db="EMBL/GenBank/DDBJ databases">
        <authorList>
            <person name="Jia N."/>
            <person name="Wang J."/>
            <person name="Shi W."/>
            <person name="Du L."/>
            <person name="Sun Y."/>
            <person name="Zhan W."/>
            <person name="Jiang J."/>
            <person name="Wang Q."/>
            <person name="Zhang B."/>
            <person name="Ji P."/>
            <person name="Sakyi L.B."/>
            <person name="Cui X."/>
            <person name="Yuan T."/>
            <person name="Jiang B."/>
            <person name="Yang W."/>
            <person name="Lam T.T.-Y."/>
            <person name="Chang Q."/>
            <person name="Ding S."/>
            <person name="Wang X."/>
            <person name="Zhu J."/>
            <person name="Ruan X."/>
            <person name="Zhao L."/>
            <person name="Wei J."/>
            <person name="Que T."/>
            <person name="Du C."/>
            <person name="Cheng J."/>
            <person name="Dai P."/>
            <person name="Han X."/>
            <person name="Huang E."/>
            <person name="Gao Y."/>
            <person name="Liu J."/>
            <person name="Shao H."/>
            <person name="Ye R."/>
            <person name="Li L."/>
            <person name="Wei W."/>
            <person name="Wang X."/>
            <person name="Wang C."/>
            <person name="Huo Q."/>
            <person name="Li W."/>
            <person name="Guo W."/>
            <person name="Chen H."/>
            <person name="Chen S."/>
            <person name="Zhou L."/>
            <person name="Zhou L."/>
            <person name="Ni X."/>
            <person name="Tian J."/>
            <person name="Zhou Y."/>
            <person name="Sheng Y."/>
            <person name="Liu T."/>
            <person name="Pan Y."/>
            <person name="Xia L."/>
            <person name="Li J."/>
            <person name="Zhao F."/>
            <person name="Cao W."/>
        </authorList>
    </citation>
    <scope>NUCLEOTIDE SEQUENCE</scope>
    <source>
        <strain evidence="5">Rmic-2018</strain>
        <tissue evidence="5">Larvae</tissue>
    </source>
</reference>
<dbReference type="PANTHER" id="PTHR14237">
    <property type="entry name" value="MOLYBDOPTERIN COFACTOR SULFURASE MOSC"/>
    <property type="match status" value="1"/>
</dbReference>